<reference evidence="2 3" key="1">
    <citation type="submission" date="2014-06" db="EMBL/GenBank/DDBJ databases">
        <title>Evolutionary Origins and Diversification of the Mycorrhizal Mutualists.</title>
        <authorList>
            <consortium name="DOE Joint Genome Institute"/>
            <consortium name="Mycorrhizal Genomics Consortium"/>
            <person name="Kohler A."/>
            <person name="Kuo A."/>
            <person name="Nagy L.G."/>
            <person name="Floudas D."/>
            <person name="Copeland A."/>
            <person name="Barry K.W."/>
            <person name="Cichocki N."/>
            <person name="Veneault-Fourrey C."/>
            <person name="LaButti K."/>
            <person name="Lindquist E.A."/>
            <person name="Lipzen A."/>
            <person name="Lundell T."/>
            <person name="Morin E."/>
            <person name="Murat C."/>
            <person name="Riley R."/>
            <person name="Ohm R."/>
            <person name="Sun H."/>
            <person name="Tunlid A."/>
            <person name="Henrissat B."/>
            <person name="Grigoriev I.V."/>
            <person name="Hibbett D.S."/>
            <person name="Martin F."/>
        </authorList>
    </citation>
    <scope>NUCLEOTIDE SEQUENCE [LARGE SCALE GENOMIC DNA]</scope>
    <source>
        <strain evidence="2 3">FD-325 SS-3</strain>
    </source>
</reference>
<proteinExistence type="predicted"/>
<evidence type="ECO:0000256" key="1">
    <source>
        <dbReference type="SAM" id="MobiDB-lite"/>
    </source>
</evidence>
<gene>
    <name evidence="2" type="ORF">PLICRDRAFT_180505</name>
</gene>
<evidence type="ECO:0000313" key="2">
    <source>
        <dbReference type="EMBL" id="KII83426.1"/>
    </source>
</evidence>
<dbReference type="HOGENOM" id="CLU_1278083_0_0_1"/>
<keyword evidence="3" id="KW-1185">Reference proteome</keyword>
<accession>A0A0C9SKB1</accession>
<dbReference type="AlphaFoldDB" id="A0A0C9SKB1"/>
<name>A0A0C9SKB1_PLICR</name>
<organism evidence="2 3">
    <name type="scientific">Plicaturopsis crispa FD-325 SS-3</name>
    <dbReference type="NCBI Taxonomy" id="944288"/>
    <lineage>
        <taxon>Eukaryota</taxon>
        <taxon>Fungi</taxon>
        <taxon>Dikarya</taxon>
        <taxon>Basidiomycota</taxon>
        <taxon>Agaricomycotina</taxon>
        <taxon>Agaricomycetes</taxon>
        <taxon>Agaricomycetidae</taxon>
        <taxon>Amylocorticiales</taxon>
        <taxon>Amylocorticiaceae</taxon>
        <taxon>Plicatura</taxon>
        <taxon>Plicaturopsis crispa</taxon>
    </lineage>
</organism>
<protein>
    <submittedName>
        <fullName evidence="2">Uncharacterized protein</fullName>
    </submittedName>
</protein>
<feature type="compositionally biased region" description="Basic residues" evidence="1">
    <location>
        <begin position="10"/>
        <end position="20"/>
    </location>
</feature>
<feature type="region of interest" description="Disordered" evidence="1">
    <location>
        <begin position="1"/>
        <end position="20"/>
    </location>
</feature>
<dbReference type="Proteomes" id="UP000053263">
    <property type="component" value="Unassembled WGS sequence"/>
</dbReference>
<evidence type="ECO:0000313" key="3">
    <source>
        <dbReference type="Proteomes" id="UP000053263"/>
    </source>
</evidence>
<dbReference type="EMBL" id="KN832578">
    <property type="protein sequence ID" value="KII83426.1"/>
    <property type="molecule type" value="Genomic_DNA"/>
</dbReference>
<sequence length="216" mass="24487">MPPSSPAAKPKAKRPKPRSRRAICSEYYYRNQEELRRKAKERKALAKARKLEAHRVRQDQGCVCPSANYIHPFCAVCNPELPSFEEAWPLVYPMSPIITPAQPPTEDDPIVSCTDPRAFAPVQTDTMVNRLVRWVERRGPTDRFAQALRDERNLATTEWRAWKWGTDLRSAIEDGRALLAAVKEMGDVGGKGPYEESIVHCEVLVKLMVECAAEDL</sequence>